<accession>A0A5S5CA94</accession>
<feature type="transmembrane region" description="Helical" evidence="1">
    <location>
        <begin position="7"/>
        <end position="27"/>
    </location>
</feature>
<name>A0A5S5CA94_9FLAO</name>
<evidence type="ECO:0000256" key="1">
    <source>
        <dbReference type="SAM" id="Phobius"/>
    </source>
</evidence>
<feature type="transmembrane region" description="Helical" evidence="1">
    <location>
        <begin position="80"/>
        <end position="98"/>
    </location>
</feature>
<dbReference type="Proteomes" id="UP000324376">
    <property type="component" value="Unassembled WGS sequence"/>
</dbReference>
<gene>
    <name evidence="2" type="ORF">BD809_102283</name>
</gene>
<dbReference type="RefSeq" id="WP_148781671.1">
    <property type="nucleotide sequence ID" value="NZ_VNHU01000002.1"/>
</dbReference>
<dbReference type="OrthoDB" id="9786064at2"/>
<dbReference type="EMBL" id="VNHU01000002">
    <property type="protein sequence ID" value="TYP76069.1"/>
    <property type="molecule type" value="Genomic_DNA"/>
</dbReference>
<feature type="transmembrane region" description="Helical" evidence="1">
    <location>
        <begin position="104"/>
        <end position="125"/>
    </location>
</feature>
<evidence type="ECO:0000313" key="3">
    <source>
        <dbReference type="Proteomes" id="UP000324376"/>
    </source>
</evidence>
<keyword evidence="1" id="KW-0472">Membrane</keyword>
<comment type="caution">
    <text evidence="2">The sequence shown here is derived from an EMBL/GenBank/DDBJ whole genome shotgun (WGS) entry which is preliminary data.</text>
</comment>
<feature type="transmembrane region" description="Helical" evidence="1">
    <location>
        <begin position="180"/>
        <end position="199"/>
    </location>
</feature>
<keyword evidence="3" id="KW-1185">Reference proteome</keyword>
<keyword evidence="1" id="KW-1133">Transmembrane helix</keyword>
<proteinExistence type="predicted"/>
<protein>
    <recommendedName>
        <fullName evidence="4">PAP2 superfamily protein</fullName>
    </recommendedName>
</protein>
<evidence type="ECO:0000313" key="2">
    <source>
        <dbReference type="EMBL" id="TYP76069.1"/>
    </source>
</evidence>
<keyword evidence="1" id="KW-0812">Transmembrane</keyword>
<sequence>MNFFKTVSYLFHPIVMPITGAIIYFIVAPRFLPEEVIQSKIYGLFIITVLIPIVCYFLLKTIGAVTSINLDTTTQRKIPLVIQSALFLLVLRTIVDSYNYPELYFFFVGTLFSALCAFFMAMFNVKASLHMIGVASVTMFLIILSIHFGVNLTNSIAIASISTGLVATSRLFLKAHNPLELTLGIFIGVFPQILLVNFWL</sequence>
<feature type="transmembrane region" description="Helical" evidence="1">
    <location>
        <begin position="39"/>
        <end position="59"/>
    </location>
</feature>
<evidence type="ECO:0008006" key="4">
    <source>
        <dbReference type="Google" id="ProtNLM"/>
    </source>
</evidence>
<organism evidence="2 3">
    <name type="scientific">Aquimarina intermedia</name>
    <dbReference type="NCBI Taxonomy" id="350814"/>
    <lineage>
        <taxon>Bacteria</taxon>
        <taxon>Pseudomonadati</taxon>
        <taxon>Bacteroidota</taxon>
        <taxon>Flavobacteriia</taxon>
        <taxon>Flavobacteriales</taxon>
        <taxon>Flavobacteriaceae</taxon>
        <taxon>Aquimarina</taxon>
    </lineage>
</organism>
<reference evidence="2 3" key="1">
    <citation type="submission" date="2019-07" db="EMBL/GenBank/DDBJ databases">
        <title>Genomic Encyclopedia of Archaeal and Bacterial Type Strains, Phase II (KMG-II): from individual species to whole genera.</title>
        <authorList>
            <person name="Goeker M."/>
        </authorList>
    </citation>
    <scope>NUCLEOTIDE SEQUENCE [LARGE SCALE GENOMIC DNA]</scope>
    <source>
        <strain evidence="2 3">DSM 17527</strain>
    </source>
</reference>
<dbReference type="AlphaFoldDB" id="A0A5S5CA94"/>